<reference evidence="1 2" key="1">
    <citation type="submission" date="2018-09" db="EMBL/GenBank/DDBJ databases">
        <title>A high-quality reference genome of wild soybean provides a powerful tool to mine soybean genomes.</title>
        <authorList>
            <person name="Xie M."/>
            <person name="Chung C.Y.L."/>
            <person name="Li M.-W."/>
            <person name="Wong F.-L."/>
            <person name="Chan T.-F."/>
            <person name="Lam H.-M."/>
        </authorList>
    </citation>
    <scope>NUCLEOTIDE SEQUENCE [LARGE SCALE GENOMIC DNA]</scope>
    <source>
        <strain evidence="2">cv. W05</strain>
        <tissue evidence="1">Hypocotyl of etiolated seedlings</tissue>
    </source>
</reference>
<keyword evidence="2" id="KW-1185">Reference proteome</keyword>
<organism evidence="1 2">
    <name type="scientific">Glycine soja</name>
    <name type="common">Wild soybean</name>
    <dbReference type="NCBI Taxonomy" id="3848"/>
    <lineage>
        <taxon>Eukaryota</taxon>
        <taxon>Viridiplantae</taxon>
        <taxon>Streptophyta</taxon>
        <taxon>Embryophyta</taxon>
        <taxon>Tracheophyta</taxon>
        <taxon>Spermatophyta</taxon>
        <taxon>Magnoliopsida</taxon>
        <taxon>eudicotyledons</taxon>
        <taxon>Gunneridae</taxon>
        <taxon>Pentapetalae</taxon>
        <taxon>rosids</taxon>
        <taxon>fabids</taxon>
        <taxon>Fabales</taxon>
        <taxon>Fabaceae</taxon>
        <taxon>Papilionoideae</taxon>
        <taxon>50 kb inversion clade</taxon>
        <taxon>NPAAA clade</taxon>
        <taxon>indigoferoid/millettioid clade</taxon>
        <taxon>Phaseoleae</taxon>
        <taxon>Glycine</taxon>
        <taxon>Glycine subgen. Soja</taxon>
    </lineage>
</organism>
<protein>
    <submittedName>
        <fullName evidence="1">Uncharacterized protein</fullName>
    </submittedName>
</protein>
<gene>
    <name evidence="1" type="ORF">D0Y65_042962</name>
</gene>
<dbReference type="EMBL" id="QZWG01000016">
    <property type="protein sequence ID" value="RZB59990.1"/>
    <property type="molecule type" value="Genomic_DNA"/>
</dbReference>
<evidence type="ECO:0000313" key="2">
    <source>
        <dbReference type="Proteomes" id="UP000289340"/>
    </source>
</evidence>
<dbReference type="Proteomes" id="UP000289340">
    <property type="component" value="Chromosome 16"/>
</dbReference>
<dbReference type="AlphaFoldDB" id="A0A445GFH1"/>
<comment type="caution">
    <text evidence="1">The sequence shown here is derived from an EMBL/GenBank/DDBJ whole genome shotgun (WGS) entry which is preliminary data.</text>
</comment>
<proteinExistence type="predicted"/>
<accession>A0A445GFH1</accession>
<evidence type="ECO:0000313" key="1">
    <source>
        <dbReference type="EMBL" id="RZB59990.1"/>
    </source>
</evidence>
<name>A0A445GFH1_GLYSO</name>
<sequence length="71" mass="7830">MMDEACAGDVDADAHDLEAEEEILGLEAVDCVDFLGSTVLMASLCSFNFKKITSIIKARCESWSLEFSFFL</sequence>